<dbReference type="AlphaFoldDB" id="A0A9D4PF34"/>
<protein>
    <submittedName>
        <fullName evidence="2">Uncharacterized protein</fullName>
    </submittedName>
</protein>
<feature type="compositionally biased region" description="Basic and acidic residues" evidence="1">
    <location>
        <begin position="148"/>
        <end position="158"/>
    </location>
</feature>
<evidence type="ECO:0000313" key="3">
    <source>
        <dbReference type="Proteomes" id="UP000821837"/>
    </source>
</evidence>
<dbReference type="VEuPathDB" id="VectorBase:RSAN_038266"/>
<evidence type="ECO:0000313" key="2">
    <source>
        <dbReference type="EMBL" id="KAH7939257.1"/>
    </source>
</evidence>
<dbReference type="Proteomes" id="UP000821837">
    <property type="component" value="Chromosome 8"/>
</dbReference>
<feature type="compositionally biased region" description="Polar residues" evidence="1">
    <location>
        <begin position="136"/>
        <end position="147"/>
    </location>
</feature>
<feature type="compositionally biased region" description="Basic and acidic residues" evidence="1">
    <location>
        <begin position="190"/>
        <end position="216"/>
    </location>
</feature>
<comment type="caution">
    <text evidence="2">The sequence shown here is derived from an EMBL/GenBank/DDBJ whole genome shotgun (WGS) entry which is preliminary data.</text>
</comment>
<sequence length="216" mass="23157">MHSIDVDATVALTNWKPQPEVSADTKSTFCDQADKHLLASRHSLAEGANASLKKANTETIDATRADVAGIGHSGSLALQADGASIDHSGSPTCESADDGKCSTLTPGTPPERRADQDEVALAVVGSATDRSDGDQLEQSSEMPSKNFKNSDVERRYETSPRSPTEVTIKLKRVNPGAIPGVLPDCPAYIPRRETAAREGPREKWSRREAEEQHKGL</sequence>
<gene>
    <name evidence="2" type="ORF">HPB52_009704</name>
</gene>
<feature type="region of interest" description="Disordered" evidence="1">
    <location>
        <begin position="82"/>
        <end position="216"/>
    </location>
</feature>
<evidence type="ECO:0000256" key="1">
    <source>
        <dbReference type="SAM" id="MobiDB-lite"/>
    </source>
</evidence>
<organism evidence="2 3">
    <name type="scientific">Rhipicephalus sanguineus</name>
    <name type="common">Brown dog tick</name>
    <name type="synonym">Ixodes sanguineus</name>
    <dbReference type="NCBI Taxonomy" id="34632"/>
    <lineage>
        <taxon>Eukaryota</taxon>
        <taxon>Metazoa</taxon>
        <taxon>Ecdysozoa</taxon>
        <taxon>Arthropoda</taxon>
        <taxon>Chelicerata</taxon>
        <taxon>Arachnida</taxon>
        <taxon>Acari</taxon>
        <taxon>Parasitiformes</taxon>
        <taxon>Ixodida</taxon>
        <taxon>Ixodoidea</taxon>
        <taxon>Ixodidae</taxon>
        <taxon>Rhipicephalinae</taxon>
        <taxon>Rhipicephalus</taxon>
        <taxon>Rhipicephalus</taxon>
    </lineage>
</organism>
<reference evidence="2" key="1">
    <citation type="journal article" date="2020" name="Cell">
        <title>Large-Scale Comparative Analyses of Tick Genomes Elucidate Their Genetic Diversity and Vector Capacities.</title>
        <authorList>
            <consortium name="Tick Genome and Microbiome Consortium (TIGMIC)"/>
            <person name="Jia N."/>
            <person name="Wang J."/>
            <person name="Shi W."/>
            <person name="Du L."/>
            <person name="Sun Y."/>
            <person name="Zhan W."/>
            <person name="Jiang J.F."/>
            <person name="Wang Q."/>
            <person name="Zhang B."/>
            <person name="Ji P."/>
            <person name="Bell-Sakyi L."/>
            <person name="Cui X.M."/>
            <person name="Yuan T.T."/>
            <person name="Jiang B.G."/>
            <person name="Yang W.F."/>
            <person name="Lam T.T."/>
            <person name="Chang Q.C."/>
            <person name="Ding S.J."/>
            <person name="Wang X.J."/>
            <person name="Zhu J.G."/>
            <person name="Ruan X.D."/>
            <person name="Zhao L."/>
            <person name="Wei J.T."/>
            <person name="Ye R.Z."/>
            <person name="Que T.C."/>
            <person name="Du C.H."/>
            <person name="Zhou Y.H."/>
            <person name="Cheng J.X."/>
            <person name="Dai P.F."/>
            <person name="Guo W.B."/>
            <person name="Han X.H."/>
            <person name="Huang E.J."/>
            <person name="Li L.F."/>
            <person name="Wei W."/>
            <person name="Gao Y.C."/>
            <person name="Liu J.Z."/>
            <person name="Shao H.Z."/>
            <person name="Wang X."/>
            <person name="Wang C.C."/>
            <person name="Yang T.C."/>
            <person name="Huo Q.B."/>
            <person name="Li W."/>
            <person name="Chen H.Y."/>
            <person name="Chen S.E."/>
            <person name="Zhou L.G."/>
            <person name="Ni X.B."/>
            <person name="Tian J.H."/>
            <person name="Sheng Y."/>
            <person name="Liu T."/>
            <person name="Pan Y.S."/>
            <person name="Xia L.Y."/>
            <person name="Li J."/>
            <person name="Zhao F."/>
            <person name="Cao W.C."/>
        </authorList>
    </citation>
    <scope>NUCLEOTIDE SEQUENCE</scope>
    <source>
        <strain evidence="2">Rsan-2018</strain>
    </source>
</reference>
<reference evidence="2" key="2">
    <citation type="submission" date="2021-09" db="EMBL/GenBank/DDBJ databases">
        <authorList>
            <person name="Jia N."/>
            <person name="Wang J."/>
            <person name="Shi W."/>
            <person name="Du L."/>
            <person name="Sun Y."/>
            <person name="Zhan W."/>
            <person name="Jiang J."/>
            <person name="Wang Q."/>
            <person name="Zhang B."/>
            <person name="Ji P."/>
            <person name="Sakyi L.B."/>
            <person name="Cui X."/>
            <person name="Yuan T."/>
            <person name="Jiang B."/>
            <person name="Yang W."/>
            <person name="Lam T.T.-Y."/>
            <person name="Chang Q."/>
            <person name="Ding S."/>
            <person name="Wang X."/>
            <person name="Zhu J."/>
            <person name="Ruan X."/>
            <person name="Zhao L."/>
            <person name="Wei J."/>
            <person name="Que T."/>
            <person name="Du C."/>
            <person name="Cheng J."/>
            <person name="Dai P."/>
            <person name="Han X."/>
            <person name="Huang E."/>
            <person name="Gao Y."/>
            <person name="Liu J."/>
            <person name="Shao H."/>
            <person name="Ye R."/>
            <person name="Li L."/>
            <person name="Wei W."/>
            <person name="Wang X."/>
            <person name="Wang C."/>
            <person name="Huo Q."/>
            <person name="Li W."/>
            <person name="Guo W."/>
            <person name="Chen H."/>
            <person name="Chen S."/>
            <person name="Zhou L."/>
            <person name="Zhou L."/>
            <person name="Ni X."/>
            <person name="Tian J."/>
            <person name="Zhou Y."/>
            <person name="Sheng Y."/>
            <person name="Liu T."/>
            <person name="Pan Y."/>
            <person name="Xia L."/>
            <person name="Li J."/>
            <person name="Zhao F."/>
            <person name="Cao W."/>
        </authorList>
    </citation>
    <scope>NUCLEOTIDE SEQUENCE</scope>
    <source>
        <strain evidence="2">Rsan-2018</strain>
        <tissue evidence="2">Larvae</tissue>
    </source>
</reference>
<keyword evidence="3" id="KW-1185">Reference proteome</keyword>
<name>A0A9D4PF34_RHISA</name>
<proteinExistence type="predicted"/>
<dbReference type="EMBL" id="JABSTV010001254">
    <property type="protein sequence ID" value="KAH7939257.1"/>
    <property type="molecule type" value="Genomic_DNA"/>
</dbReference>
<accession>A0A9D4PF34</accession>